<dbReference type="Gene3D" id="3.40.30.10">
    <property type="entry name" value="Glutaredoxin"/>
    <property type="match status" value="1"/>
</dbReference>
<dbReference type="STRING" id="245187.SAMN04488003_10881"/>
<dbReference type="InterPro" id="IPR001853">
    <property type="entry name" value="DSBA-like_thioredoxin_dom"/>
</dbReference>
<dbReference type="GO" id="GO:0004602">
    <property type="term" value="F:glutathione peroxidase activity"/>
    <property type="evidence" value="ECO:0007669"/>
    <property type="project" value="TreeGrafter"/>
</dbReference>
<evidence type="ECO:0000256" key="1">
    <source>
        <dbReference type="PIRNR" id="PIRNR006386"/>
    </source>
</evidence>
<dbReference type="AlphaFoldDB" id="A0A1H8DAW3"/>
<dbReference type="SUPFAM" id="SSF52833">
    <property type="entry name" value="Thioredoxin-like"/>
    <property type="match status" value="1"/>
</dbReference>
<accession>A0A1H8DAW3</accession>
<dbReference type="RefSeq" id="WP_089901450.1">
    <property type="nucleotide sequence ID" value="NZ_FOCI01000008.1"/>
</dbReference>
<dbReference type="InterPro" id="IPR036249">
    <property type="entry name" value="Thioredoxin-like_sf"/>
</dbReference>
<dbReference type="Proteomes" id="UP000199585">
    <property type="component" value="Unassembled WGS sequence"/>
</dbReference>
<comment type="similarity">
    <text evidence="1">Belongs to the GST superfamily. NadH family.</text>
</comment>
<sequence length="199" mass="21417">MAHIDYFCAAISPYVYLCGDRPAQIAARHGATITYRPVDAAAVMTRTGGVALPDRHPSRQAYRLQDLVRRAARLEMPLVPKPAFFPTNPAPASYALIAVQDAGGDAGAFLAAITAACWAQGRDVSDDDVIRDCLTAAGCDPRLADKGLLAGAEAYHRNTEEAVRTGVFGVPFFVTDTDQRFWGEDRLDDLDAYLGGKLS</sequence>
<dbReference type="PANTHER" id="PTHR42943:SF2">
    <property type="entry name" value="GLUTATHIONE S-TRANSFERASE KAPPA 1"/>
    <property type="match status" value="1"/>
</dbReference>
<dbReference type="CDD" id="cd03022">
    <property type="entry name" value="DsbA_HCCA_Iso"/>
    <property type="match status" value="1"/>
</dbReference>
<dbReference type="Pfam" id="PF01323">
    <property type="entry name" value="DSBA"/>
    <property type="match status" value="1"/>
</dbReference>
<organism evidence="4 5">
    <name type="scientific">Loktanella fryxellensis</name>
    <dbReference type="NCBI Taxonomy" id="245187"/>
    <lineage>
        <taxon>Bacteria</taxon>
        <taxon>Pseudomonadati</taxon>
        <taxon>Pseudomonadota</taxon>
        <taxon>Alphaproteobacteria</taxon>
        <taxon>Rhodobacterales</taxon>
        <taxon>Roseobacteraceae</taxon>
        <taxon>Loktanella</taxon>
    </lineage>
</organism>
<evidence type="ECO:0000313" key="5">
    <source>
        <dbReference type="Proteomes" id="UP000199585"/>
    </source>
</evidence>
<dbReference type="EMBL" id="FOCI01000008">
    <property type="protein sequence ID" value="SEN04412.1"/>
    <property type="molecule type" value="Genomic_DNA"/>
</dbReference>
<dbReference type="InterPro" id="IPR051924">
    <property type="entry name" value="GST_Kappa/NadH"/>
</dbReference>
<comment type="catalytic activity">
    <reaction evidence="1">
        <text>2-hydroxychromene-2-carboxylate = (3E)-4-(2-hydroxyphenyl)-2-oxobut-3-enoate</text>
        <dbReference type="Rhea" id="RHEA:27401"/>
        <dbReference type="ChEBI" id="CHEBI:59350"/>
        <dbReference type="ChEBI" id="CHEBI:59353"/>
        <dbReference type="EC" id="5.99.1.4"/>
    </reaction>
</comment>
<protein>
    <recommendedName>
        <fullName evidence="1">2-hydroxychromene-2-carboxylate isomerase</fullName>
        <ecNumber evidence="1">5.99.1.4</ecNumber>
    </recommendedName>
</protein>
<dbReference type="GO" id="GO:0018845">
    <property type="term" value="F:2-hydroxychromene-2-carboxylate isomerase activity"/>
    <property type="evidence" value="ECO:0007669"/>
    <property type="project" value="UniProtKB-UniRule"/>
</dbReference>
<proteinExistence type="inferred from homology"/>
<dbReference type="EC" id="5.99.1.4" evidence="1"/>
<name>A0A1H8DAW3_9RHOB</name>
<dbReference type="PIRSF" id="PIRSF006386">
    <property type="entry name" value="HCCAis_GSTk"/>
    <property type="match status" value="1"/>
</dbReference>
<dbReference type="InterPro" id="IPR044087">
    <property type="entry name" value="NahD-like"/>
</dbReference>
<dbReference type="GO" id="GO:0006749">
    <property type="term" value="P:glutathione metabolic process"/>
    <property type="evidence" value="ECO:0007669"/>
    <property type="project" value="TreeGrafter"/>
</dbReference>
<reference evidence="4 5" key="1">
    <citation type="submission" date="2016-10" db="EMBL/GenBank/DDBJ databases">
        <authorList>
            <person name="de Groot N.N."/>
        </authorList>
    </citation>
    <scope>NUCLEOTIDE SEQUENCE [LARGE SCALE GENOMIC DNA]</scope>
    <source>
        <strain evidence="4 5">DSM 16213</strain>
    </source>
</reference>
<gene>
    <name evidence="4" type="ORF">SAMN04488003_10881</name>
</gene>
<dbReference type="GO" id="GO:0004364">
    <property type="term" value="F:glutathione transferase activity"/>
    <property type="evidence" value="ECO:0007669"/>
    <property type="project" value="TreeGrafter"/>
</dbReference>
<evidence type="ECO:0000259" key="3">
    <source>
        <dbReference type="Pfam" id="PF01323"/>
    </source>
</evidence>
<keyword evidence="5" id="KW-1185">Reference proteome</keyword>
<evidence type="ECO:0000313" key="4">
    <source>
        <dbReference type="EMBL" id="SEN04412.1"/>
    </source>
</evidence>
<dbReference type="InterPro" id="IPR014440">
    <property type="entry name" value="HCCAis_GSTk"/>
</dbReference>
<dbReference type="PANTHER" id="PTHR42943">
    <property type="entry name" value="GLUTATHIONE S-TRANSFERASE KAPPA"/>
    <property type="match status" value="1"/>
</dbReference>
<evidence type="ECO:0000256" key="2">
    <source>
        <dbReference type="PIRSR" id="PIRSR006386-1"/>
    </source>
</evidence>
<dbReference type="GO" id="GO:1901170">
    <property type="term" value="P:naphthalene catabolic process"/>
    <property type="evidence" value="ECO:0007669"/>
    <property type="project" value="InterPro"/>
</dbReference>
<dbReference type="OrthoDB" id="5244108at2"/>
<keyword evidence="1 4" id="KW-0413">Isomerase</keyword>
<feature type="domain" description="DSBA-like thioredoxin" evidence="3">
    <location>
        <begin position="4"/>
        <end position="194"/>
    </location>
</feature>
<feature type="active site" description="Nucleophile" evidence="2">
    <location>
        <position position="12"/>
    </location>
</feature>